<reference evidence="3 4" key="2">
    <citation type="journal article" date="2011" name="Stand. Genomic Sci.">
        <title>Complete genome sequence of Paludibacter propionicigenes type strain (WB4).</title>
        <authorList>
            <person name="Gronow S."/>
            <person name="Munk C."/>
            <person name="Lapidus A."/>
            <person name="Nolan M."/>
            <person name="Lucas S."/>
            <person name="Hammon N."/>
            <person name="Deshpande S."/>
            <person name="Cheng J.F."/>
            <person name="Tapia R."/>
            <person name="Han C."/>
            <person name="Goodwin L."/>
            <person name="Pitluck S."/>
            <person name="Liolios K."/>
            <person name="Ivanova N."/>
            <person name="Mavromatis K."/>
            <person name="Mikhailova N."/>
            <person name="Pati A."/>
            <person name="Chen A."/>
            <person name="Palaniappan K."/>
            <person name="Land M."/>
            <person name="Hauser L."/>
            <person name="Chang Y.J."/>
            <person name="Jeffries C.D."/>
            <person name="Brambilla E."/>
            <person name="Rohde M."/>
            <person name="Goker M."/>
            <person name="Detter J.C."/>
            <person name="Woyke T."/>
            <person name="Bristow J."/>
            <person name="Eisen J.A."/>
            <person name="Markowitz V."/>
            <person name="Hugenholtz P."/>
            <person name="Kyrpides N.C."/>
            <person name="Klenk H.P."/>
        </authorList>
    </citation>
    <scope>NUCLEOTIDE SEQUENCE [LARGE SCALE GENOMIC DNA]</scope>
    <source>
        <strain evidence="4">DSM 17365 / JCM 13257 / WB4</strain>
    </source>
</reference>
<dbReference type="InterPro" id="IPR010982">
    <property type="entry name" value="Lambda_DNA-bd_dom_sf"/>
</dbReference>
<dbReference type="OrthoDB" id="9796786at2"/>
<dbReference type="STRING" id="694427.Palpr_1576"/>
<organism evidence="3 4">
    <name type="scientific">Paludibacter propionicigenes (strain DSM 17365 / JCM 13257 / WB4)</name>
    <dbReference type="NCBI Taxonomy" id="694427"/>
    <lineage>
        <taxon>Bacteria</taxon>
        <taxon>Pseudomonadati</taxon>
        <taxon>Bacteroidota</taxon>
        <taxon>Bacteroidia</taxon>
        <taxon>Bacteroidales</taxon>
        <taxon>Paludibacteraceae</taxon>
        <taxon>Paludibacter</taxon>
    </lineage>
</organism>
<dbReference type="eggNOG" id="COG3093">
    <property type="taxonomic scope" value="Bacteria"/>
</dbReference>
<dbReference type="EMBL" id="CP002345">
    <property type="protein sequence ID" value="ADQ79721.1"/>
    <property type="molecule type" value="Genomic_DNA"/>
</dbReference>
<dbReference type="AlphaFoldDB" id="E4T4S7"/>
<keyword evidence="1" id="KW-0238">DNA-binding</keyword>
<evidence type="ECO:0000313" key="4">
    <source>
        <dbReference type="Proteomes" id="UP000008718"/>
    </source>
</evidence>
<gene>
    <name evidence="3" type="ordered locus">Palpr_1576</name>
</gene>
<dbReference type="HOGENOM" id="CLU_140230_1_0_10"/>
<accession>E4T4S7</accession>
<dbReference type="CDD" id="cd00093">
    <property type="entry name" value="HTH_XRE"/>
    <property type="match status" value="1"/>
</dbReference>
<dbReference type="KEGG" id="ppn:Palpr_1576"/>
<dbReference type="Proteomes" id="UP000008718">
    <property type="component" value="Chromosome"/>
</dbReference>
<dbReference type="RefSeq" id="WP_013445090.1">
    <property type="nucleotide sequence ID" value="NC_014734.1"/>
</dbReference>
<dbReference type="InterPro" id="IPR001387">
    <property type="entry name" value="Cro/C1-type_HTH"/>
</dbReference>
<dbReference type="SMART" id="SM00530">
    <property type="entry name" value="HTH_XRE"/>
    <property type="match status" value="1"/>
</dbReference>
<name>E4T4S7_PALPW</name>
<evidence type="ECO:0000313" key="3">
    <source>
        <dbReference type="EMBL" id="ADQ79721.1"/>
    </source>
</evidence>
<dbReference type="GO" id="GO:0003677">
    <property type="term" value="F:DNA binding"/>
    <property type="evidence" value="ECO:0007669"/>
    <property type="project" value="UniProtKB-KW"/>
</dbReference>
<evidence type="ECO:0000259" key="2">
    <source>
        <dbReference type="PROSITE" id="PS50943"/>
    </source>
</evidence>
<sequence length="103" mass="11749">METFANNIIPFSPTHSGEILRDEIEFINISQRKLATQMGVSYTALNEILNLKRSVSVEFALRVEAVLGLEAEMLMNMQSRYNIQIARTDKTSMQQINRIDSVI</sequence>
<dbReference type="PANTHER" id="PTHR36924:SF1">
    <property type="entry name" value="ANTITOXIN HIGA-1"/>
    <property type="match status" value="1"/>
</dbReference>
<dbReference type="PROSITE" id="PS50943">
    <property type="entry name" value="HTH_CROC1"/>
    <property type="match status" value="1"/>
</dbReference>
<dbReference type="Gene3D" id="1.10.260.40">
    <property type="entry name" value="lambda repressor-like DNA-binding domains"/>
    <property type="match status" value="1"/>
</dbReference>
<keyword evidence="4" id="KW-1185">Reference proteome</keyword>
<dbReference type="PANTHER" id="PTHR36924">
    <property type="entry name" value="ANTITOXIN HIGA-1"/>
    <property type="match status" value="1"/>
</dbReference>
<proteinExistence type="predicted"/>
<evidence type="ECO:0000256" key="1">
    <source>
        <dbReference type="ARBA" id="ARBA00023125"/>
    </source>
</evidence>
<dbReference type="Pfam" id="PF01381">
    <property type="entry name" value="HTH_3"/>
    <property type="match status" value="1"/>
</dbReference>
<reference key="1">
    <citation type="submission" date="2010-11" db="EMBL/GenBank/DDBJ databases">
        <title>The complete genome of Paludibacter propionicigenes DSM 17365.</title>
        <authorList>
            <consortium name="US DOE Joint Genome Institute (JGI-PGF)"/>
            <person name="Lucas S."/>
            <person name="Copeland A."/>
            <person name="Lapidus A."/>
            <person name="Bruce D."/>
            <person name="Goodwin L."/>
            <person name="Pitluck S."/>
            <person name="Kyrpides N."/>
            <person name="Mavromatis K."/>
            <person name="Ivanova N."/>
            <person name="Munk A.C."/>
            <person name="Brettin T."/>
            <person name="Detter J.C."/>
            <person name="Han C."/>
            <person name="Tapia R."/>
            <person name="Land M."/>
            <person name="Hauser L."/>
            <person name="Markowitz V."/>
            <person name="Cheng J.-F."/>
            <person name="Hugenholtz P."/>
            <person name="Woyke T."/>
            <person name="Wu D."/>
            <person name="Gronow S."/>
            <person name="Wellnitz S."/>
            <person name="Brambilla E."/>
            <person name="Klenk H.-P."/>
            <person name="Eisen J.A."/>
        </authorList>
    </citation>
    <scope>NUCLEOTIDE SEQUENCE</scope>
    <source>
        <strain>WB4</strain>
    </source>
</reference>
<dbReference type="NCBIfam" id="TIGR02607">
    <property type="entry name" value="antidote_HigA"/>
    <property type="match status" value="1"/>
</dbReference>
<dbReference type="SUPFAM" id="SSF47413">
    <property type="entry name" value="lambda repressor-like DNA-binding domains"/>
    <property type="match status" value="1"/>
</dbReference>
<feature type="domain" description="HTH cro/C1-type" evidence="2">
    <location>
        <begin position="28"/>
        <end position="74"/>
    </location>
</feature>
<dbReference type="InterPro" id="IPR013430">
    <property type="entry name" value="Toxin_antidote_HigA"/>
</dbReference>
<protein>
    <submittedName>
        <fullName evidence="3">Plasmid maintenance system antidote protein, XRE family</fullName>
    </submittedName>
</protein>